<dbReference type="CDD" id="cd01347">
    <property type="entry name" value="ligand_gated_channel"/>
    <property type="match status" value="1"/>
</dbReference>
<dbReference type="EMBL" id="FOMQ01000001">
    <property type="protein sequence ID" value="SFD39015.1"/>
    <property type="molecule type" value="Genomic_DNA"/>
</dbReference>
<dbReference type="InterPro" id="IPR012910">
    <property type="entry name" value="Plug_dom"/>
</dbReference>
<dbReference type="GO" id="GO:0009279">
    <property type="term" value="C:cell outer membrane"/>
    <property type="evidence" value="ECO:0007669"/>
    <property type="project" value="UniProtKB-SubCell"/>
</dbReference>
<evidence type="ECO:0000256" key="13">
    <source>
        <dbReference type="ARBA" id="ARBA00023237"/>
    </source>
</evidence>
<feature type="domain" description="TonB-dependent receptor-like beta-barrel" evidence="17">
    <location>
        <begin position="242"/>
        <end position="678"/>
    </location>
</feature>
<dbReference type="STRING" id="32040.SAMN04489710_101457"/>
<dbReference type="InterPro" id="IPR036942">
    <property type="entry name" value="Beta-barrel_TonB_sf"/>
</dbReference>
<dbReference type="PANTHER" id="PTHR32552:SF74">
    <property type="entry name" value="HYDROXAMATE SIDEROPHORE RECEPTOR FHUE"/>
    <property type="match status" value="1"/>
</dbReference>
<keyword evidence="10 15" id="KW-0798">TonB box</keyword>
<feature type="domain" description="TonB-dependent receptor plug" evidence="18">
    <location>
        <begin position="70"/>
        <end position="169"/>
    </location>
</feature>
<keyword evidence="5" id="KW-0410">Iron transport</keyword>
<dbReference type="RefSeq" id="WP_092949358.1">
    <property type="nucleotide sequence ID" value="NZ_FOMQ01000001.1"/>
</dbReference>
<dbReference type="Gene3D" id="2.40.170.20">
    <property type="entry name" value="TonB-dependent receptor, beta-barrel domain"/>
    <property type="match status" value="1"/>
</dbReference>
<evidence type="ECO:0000259" key="18">
    <source>
        <dbReference type="Pfam" id="PF07715"/>
    </source>
</evidence>
<protein>
    <submittedName>
        <fullName evidence="19">Iron complex outermembrane recepter protein</fullName>
    </submittedName>
</protein>
<keyword evidence="6 14" id="KW-0812">Transmembrane</keyword>
<dbReference type="GO" id="GO:0015891">
    <property type="term" value="P:siderophore transport"/>
    <property type="evidence" value="ECO:0007669"/>
    <property type="project" value="InterPro"/>
</dbReference>
<evidence type="ECO:0000256" key="12">
    <source>
        <dbReference type="ARBA" id="ARBA00023170"/>
    </source>
</evidence>
<proteinExistence type="inferred from homology"/>
<evidence type="ECO:0000256" key="3">
    <source>
        <dbReference type="ARBA" id="ARBA00022448"/>
    </source>
</evidence>
<organism evidence="19 20">
    <name type="scientific">Paracidovorax konjaci</name>
    <dbReference type="NCBI Taxonomy" id="32040"/>
    <lineage>
        <taxon>Bacteria</taxon>
        <taxon>Pseudomonadati</taxon>
        <taxon>Pseudomonadota</taxon>
        <taxon>Betaproteobacteria</taxon>
        <taxon>Burkholderiales</taxon>
        <taxon>Comamonadaceae</taxon>
        <taxon>Paracidovorax</taxon>
    </lineage>
</organism>
<keyword evidence="4 14" id="KW-1134">Transmembrane beta strand</keyword>
<reference evidence="20" key="1">
    <citation type="submission" date="2016-10" db="EMBL/GenBank/DDBJ databases">
        <authorList>
            <person name="Varghese N."/>
            <person name="Submissions S."/>
        </authorList>
    </citation>
    <scope>NUCLEOTIDE SEQUENCE [LARGE SCALE GENOMIC DNA]</scope>
    <source>
        <strain evidence="20">DSM 7481</strain>
    </source>
</reference>
<dbReference type="PANTHER" id="PTHR32552">
    <property type="entry name" value="FERRICHROME IRON RECEPTOR-RELATED"/>
    <property type="match status" value="1"/>
</dbReference>
<dbReference type="NCBIfam" id="TIGR01783">
    <property type="entry name" value="TonB-siderophor"/>
    <property type="match status" value="1"/>
</dbReference>
<dbReference type="PROSITE" id="PS52016">
    <property type="entry name" value="TONB_DEPENDENT_REC_3"/>
    <property type="match status" value="1"/>
</dbReference>
<evidence type="ECO:0000256" key="4">
    <source>
        <dbReference type="ARBA" id="ARBA00022452"/>
    </source>
</evidence>
<dbReference type="SUPFAM" id="SSF56935">
    <property type="entry name" value="Porins"/>
    <property type="match status" value="1"/>
</dbReference>
<dbReference type="PROSITE" id="PS51257">
    <property type="entry name" value="PROKAR_LIPOPROTEIN"/>
    <property type="match status" value="1"/>
</dbReference>
<evidence type="ECO:0000256" key="2">
    <source>
        <dbReference type="ARBA" id="ARBA00009810"/>
    </source>
</evidence>
<dbReference type="GO" id="GO:0038023">
    <property type="term" value="F:signaling receptor activity"/>
    <property type="evidence" value="ECO:0007669"/>
    <property type="project" value="InterPro"/>
</dbReference>
<feature type="chain" id="PRO_5011560548" evidence="16">
    <location>
        <begin position="31"/>
        <end position="710"/>
    </location>
</feature>
<evidence type="ECO:0000256" key="14">
    <source>
        <dbReference type="PROSITE-ProRule" id="PRU01360"/>
    </source>
</evidence>
<evidence type="ECO:0000256" key="8">
    <source>
        <dbReference type="ARBA" id="ARBA00023004"/>
    </source>
</evidence>
<evidence type="ECO:0000256" key="6">
    <source>
        <dbReference type="ARBA" id="ARBA00022692"/>
    </source>
</evidence>
<dbReference type="GO" id="GO:0015344">
    <property type="term" value="F:siderophore uptake transmembrane transporter activity"/>
    <property type="evidence" value="ECO:0007669"/>
    <property type="project" value="TreeGrafter"/>
</dbReference>
<dbReference type="AlphaFoldDB" id="A0A1I1RXM5"/>
<evidence type="ECO:0000256" key="11">
    <source>
        <dbReference type="ARBA" id="ARBA00023136"/>
    </source>
</evidence>
<dbReference type="Pfam" id="PF00593">
    <property type="entry name" value="TonB_dep_Rec_b-barrel"/>
    <property type="match status" value="1"/>
</dbReference>
<evidence type="ECO:0000256" key="10">
    <source>
        <dbReference type="ARBA" id="ARBA00023077"/>
    </source>
</evidence>
<evidence type="ECO:0000313" key="20">
    <source>
        <dbReference type="Proteomes" id="UP000199517"/>
    </source>
</evidence>
<dbReference type="InterPro" id="IPR037066">
    <property type="entry name" value="Plug_dom_sf"/>
</dbReference>
<evidence type="ECO:0000256" key="1">
    <source>
        <dbReference type="ARBA" id="ARBA00004571"/>
    </source>
</evidence>
<dbReference type="InterPro" id="IPR000531">
    <property type="entry name" value="Beta-barrel_TonB"/>
</dbReference>
<dbReference type="OrthoDB" id="174652at2"/>
<accession>A0A1I1RXM5</accession>
<dbReference type="Proteomes" id="UP000199517">
    <property type="component" value="Unassembled WGS sequence"/>
</dbReference>
<comment type="subcellular location">
    <subcellularLocation>
        <location evidence="1 14">Cell outer membrane</location>
        <topology evidence="1 14">Multi-pass membrane protein</topology>
    </subcellularLocation>
</comment>
<dbReference type="InterPro" id="IPR010105">
    <property type="entry name" value="TonB_sidphr_rcpt"/>
</dbReference>
<evidence type="ECO:0000256" key="16">
    <source>
        <dbReference type="SAM" id="SignalP"/>
    </source>
</evidence>
<name>A0A1I1RXM5_9BURK</name>
<comment type="similarity">
    <text evidence="2 14 15">Belongs to the TonB-dependent receptor family.</text>
</comment>
<evidence type="ECO:0000256" key="5">
    <source>
        <dbReference type="ARBA" id="ARBA00022496"/>
    </source>
</evidence>
<evidence type="ECO:0000256" key="15">
    <source>
        <dbReference type="RuleBase" id="RU003357"/>
    </source>
</evidence>
<keyword evidence="20" id="KW-1185">Reference proteome</keyword>
<dbReference type="InterPro" id="IPR039426">
    <property type="entry name" value="TonB-dep_rcpt-like"/>
</dbReference>
<keyword evidence="7 16" id="KW-0732">Signal</keyword>
<evidence type="ECO:0000313" key="19">
    <source>
        <dbReference type="EMBL" id="SFD39015.1"/>
    </source>
</evidence>
<dbReference type="Gene3D" id="2.170.130.10">
    <property type="entry name" value="TonB-dependent receptor, plug domain"/>
    <property type="match status" value="1"/>
</dbReference>
<keyword evidence="3 14" id="KW-0813">Transport</keyword>
<keyword evidence="12" id="KW-0675">Receptor</keyword>
<evidence type="ECO:0000256" key="7">
    <source>
        <dbReference type="ARBA" id="ARBA00022729"/>
    </source>
</evidence>
<keyword evidence="11 14" id="KW-0472">Membrane</keyword>
<evidence type="ECO:0000256" key="9">
    <source>
        <dbReference type="ARBA" id="ARBA00023065"/>
    </source>
</evidence>
<keyword evidence="8" id="KW-0408">Iron</keyword>
<keyword evidence="9" id="KW-0406">Ion transport</keyword>
<feature type="signal peptide" evidence="16">
    <location>
        <begin position="1"/>
        <end position="30"/>
    </location>
</feature>
<evidence type="ECO:0000259" key="17">
    <source>
        <dbReference type="Pfam" id="PF00593"/>
    </source>
</evidence>
<keyword evidence="13 14" id="KW-0998">Cell outer membrane</keyword>
<sequence>MRSPCPPTPARTAIAAAALAACLIPAGARAQGTAALPEVQVSGAQDTAATEGSGQYVTREISVGRMAQSVRETPQSVSVVTRQQLEDRNLTKVEDALKQVTGITVTRFDGAGNYNTFQSRGFDLGSIQLDGVAIPQGNYSTLDTAMYDRIEVLRGPAGLLQGASEPGGTVNLVRKRAQARTAIGVDAAAGSFGLRRGVADVTGALNAEGTLRGRVVAVAEDRDSHVDTLFNDKRMGYGTIEWDLAPGTTLSVGGARQRVRASIDQGLPAYADGRLPDLPRSAFGGLATNRQDLETTDLFAELEHRLAGGGRVRLSVRDVDREAFYSAARPDSALAANGSFTMQTVDGLTRVSTRSYDLYTETPFALAGRTHRLLLGLSRTENRSYEGNFGYGPRSTANLLRPDYSRPYPTIALPGYSGITDRREDALYGQVQWQLADALRLLAGGRLSWADATTRSTSTGAVSARSAPGRQFIPTVSALYDFQPNLTAYASYAETFVVQSERTAAGALLDPRTGRQVELGVKGEFLQKRLQAHAAIFRILDSDRAMADPVVQGASISGGKVRAQGFELEASGQAAPGWDVVAGYAYNDTEYLRAPVAQQGLAFSTMTPRHSVNLFTRYAFTHPALRGWSAGAGASYRSAFYARSGALAIASGGYTLLNAQIGYQINDQIALALSVDNLTDKTYYEKVSGISRQNFYGEPRRVTVALKARY</sequence>
<gene>
    <name evidence="19" type="ORF">SAMN04489710_101457</name>
</gene>
<dbReference type="FunFam" id="2.170.130.10:FF:000010">
    <property type="entry name" value="Ferripyoverdine receptor"/>
    <property type="match status" value="1"/>
</dbReference>
<dbReference type="Pfam" id="PF07715">
    <property type="entry name" value="Plug"/>
    <property type="match status" value="1"/>
</dbReference>